<evidence type="ECO:0000256" key="4">
    <source>
        <dbReference type="RuleBase" id="RU361153"/>
    </source>
</evidence>
<comment type="similarity">
    <text evidence="1 4">Belongs to the glycosyl hydrolase 5 (cellulase A) family.</text>
</comment>
<keyword evidence="3 4" id="KW-0326">Glycosidase</keyword>
<name>A0A316V733_9BASI</name>
<dbReference type="GO" id="GO:0009251">
    <property type="term" value="P:glucan catabolic process"/>
    <property type="evidence" value="ECO:0007669"/>
    <property type="project" value="TreeGrafter"/>
</dbReference>
<sequence>MSKFFDKLGKKAANLGQIGHSNEGQSNHARGEWQDAPFDAHPNKHQIYTYRKQRGVNLGSLFTLETWLTPSLFEGVQGARSEFDLCSALDGNTVRQRLEKHWNTFVNQGDWQWMKSNGINTVRLPLSYYHFLPGHPDTNVRGLMADTEYERFSPIYQNAHQCILNIIQAAGSHGIGVLIDLHGAPGGQNGEGHCGLSTGKANFFEKSKNRKNTISILLAIAATITQYENVIGLELINEPQNHQKLPQWYADAVHELCEKYGTRLPLYLGDCWSVEQYSQLLAQNRHLGFLVMDHHLYRCFTSNDHSKSAKQHAEEIHPSNNGPSLGLLSNASDKLQGDFVIGEWSAALHHTSLQGLPSHQDGQREWAFAQLEAYHQNCGGFYFWTLKKEGPPDAGWCLYSAVEQGVLPSGLGAPHASKPVDQLASFGETEATKAHEGHVNYWNAHADGKPMNHEKFKAGFQQLWADCLAFYQSDASQIGFSGRWTEQRAKAYSKQFGSEGEWEYVHGARQACQAFNHAIHT</sequence>
<dbReference type="Proteomes" id="UP000245771">
    <property type="component" value="Unassembled WGS sequence"/>
</dbReference>
<dbReference type="STRING" id="1280837.A0A316V733"/>
<feature type="domain" description="Glycoside hydrolase family 5" evidence="6">
    <location>
        <begin position="97"/>
        <end position="386"/>
    </location>
</feature>
<dbReference type="Gene3D" id="3.20.20.80">
    <property type="entry name" value="Glycosidases"/>
    <property type="match status" value="1"/>
</dbReference>
<dbReference type="FunFam" id="3.20.20.80:FF:000100">
    <property type="entry name" value="Glycoside hydrolase superfamily"/>
    <property type="match status" value="1"/>
</dbReference>
<dbReference type="InterPro" id="IPR001547">
    <property type="entry name" value="Glyco_hydro_5"/>
</dbReference>
<dbReference type="GO" id="GO:0005737">
    <property type="term" value="C:cytoplasm"/>
    <property type="evidence" value="ECO:0007669"/>
    <property type="project" value="UniProtKB-ARBA"/>
</dbReference>
<dbReference type="InParanoid" id="A0A316V733"/>
<protein>
    <submittedName>
        <fullName evidence="7">Glycoside hydrolase</fullName>
    </submittedName>
</protein>
<dbReference type="GO" id="GO:0046557">
    <property type="term" value="F:glucan endo-1,6-beta-glucosidase activity"/>
    <property type="evidence" value="ECO:0007669"/>
    <property type="project" value="TreeGrafter"/>
</dbReference>
<dbReference type="GO" id="GO:0005576">
    <property type="term" value="C:extracellular region"/>
    <property type="evidence" value="ECO:0007669"/>
    <property type="project" value="TreeGrafter"/>
</dbReference>
<keyword evidence="8" id="KW-1185">Reference proteome</keyword>
<dbReference type="OrthoDB" id="1887033at2759"/>
<dbReference type="PANTHER" id="PTHR31297">
    <property type="entry name" value="GLUCAN ENDO-1,6-BETA-GLUCOSIDASE B"/>
    <property type="match status" value="1"/>
</dbReference>
<dbReference type="GeneID" id="37021546"/>
<dbReference type="SUPFAM" id="SSF51445">
    <property type="entry name" value="(Trans)glycosidases"/>
    <property type="match status" value="1"/>
</dbReference>
<dbReference type="PANTHER" id="PTHR31297:SF43">
    <property type="entry name" value="GLUCAN 1,3-BETA-GLUCOSIDASE 3"/>
    <property type="match status" value="1"/>
</dbReference>
<dbReference type="GO" id="GO:0009986">
    <property type="term" value="C:cell surface"/>
    <property type="evidence" value="ECO:0007669"/>
    <property type="project" value="TreeGrafter"/>
</dbReference>
<dbReference type="InterPro" id="IPR017853">
    <property type="entry name" value="GH"/>
</dbReference>
<dbReference type="EMBL" id="KZ819613">
    <property type="protein sequence ID" value="PWN31275.1"/>
    <property type="molecule type" value="Genomic_DNA"/>
</dbReference>
<dbReference type="AlphaFoldDB" id="A0A316V733"/>
<reference evidence="7 8" key="1">
    <citation type="journal article" date="2018" name="Mol. Biol. Evol.">
        <title>Broad Genomic Sampling Reveals a Smut Pathogenic Ancestry of the Fungal Clade Ustilaginomycotina.</title>
        <authorList>
            <person name="Kijpornyongpan T."/>
            <person name="Mondo S.J."/>
            <person name="Barry K."/>
            <person name="Sandor L."/>
            <person name="Lee J."/>
            <person name="Lipzen A."/>
            <person name="Pangilinan J."/>
            <person name="LaButti K."/>
            <person name="Hainaut M."/>
            <person name="Henrissat B."/>
            <person name="Grigoriev I.V."/>
            <person name="Spatafora J.W."/>
            <person name="Aime M.C."/>
        </authorList>
    </citation>
    <scope>NUCLEOTIDE SEQUENCE [LARGE SCALE GENOMIC DNA]</scope>
    <source>
        <strain evidence="7 8">MCA 3882</strain>
    </source>
</reference>
<proteinExistence type="inferred from homology"/>
<evidence type="ECO:0000259" key="6">
    <source>
        <dbReference type="Pfam" id="PF00150"/>
    </source>
</evidence>
<dbReference type="Pfam" id="PF00150">
    <property type="entry name" value="Cellulase"/>
    <property type="match status" value="1"/>
</dbReference>
<evidence type="ECO:0000313" key="7">
    <source>
        <dbReference type="EMBL" id="PWN31275.1"/>
    </source>
</evidence>
<evidence type="ECO:0000313" key="8">
    <source>
        <dbReference type="Proteomes" id="UP000245771"/>
    </source>
</evidence>
<dbReference type="FunCoup" id="A0A316V733">
    <property type="interactions" value="8"/>
</dbReference>
<dbReference type="InterPro" id="IPR050386">
    <property type="entry name" value="Glycosyl_hydrolase_5"/>
</dbReference>
<organism evidence="7 8">
    <name type="scientific">Meira miltonrushii</name>
    <dbReference type="NCBI Taxonomy" id="1280837"/>
    <lineage>
        <taxon>Eukaryota</taxon>
        <taxon>Fungi</taxon>
        <taxon>Dikarya</taxon>
        <taxon>Basidiomycota</taxon>
        <taxon>Ustilaginomycotina</taxon>
        <taxon>Exobasidiomycetes</taxon>
        <taxon>Exobasidiales</taxon>
        <taxon>Brachybasidiaceae</taxon>
        <taxon>Meira</taxon>
    </lineage>
</organism>
<feature type="compositionally biased region" description="Polar residues" evidence="5">
    <location>
        <begin position="19"/>
        <end position="28"/>
    </location>
</feature>
<gene>
    <name evidence="7" type="ORF">FA14DRAFT_162815</name>
</gene>
<evidence type="ECO:0000256" key="5">
    <source>
        <dbReference type="SAM" id="MobiDB-lite"/>
    </source>
</evidence>
<accession>A0A316V733</accession>
<keyword evidence="2 4" id="KW-0378">Hydrolase</keyword>
<dbReference type="RefSeq" id="XP_025351577.1">
    <property type="nucleotide sequence ID" value="XM_025499765.1"/>
</dbReference>
<evidence type="ECO:0000256" key="2">
    <source>
        <dbReference type="ARBA" id="ARBA00022801"/>
    </source>
</evidence>
<feature type="region of interest" description="Disordered" evidence="5">
    <location>
        <begin position="15"/>
        <end position="36"/>
    </location>
</feature>
<evidence type="ECO:0000256" key="1">
    <source>
        <dbReference type="ARBA" id="ARBA00005641"/>
    </source>
</evidence>
<evidence type="ECO:0000256" key="3">
    <source>
        <dbReference type="ARBA" id="ARBA00023295"/>
    </source>
</evidence>